<dbReference type="GO" id="GO:0005886">
    <property type="term" value="C:plasma membrane"/>
    <property type="evidence" value="ECO:0007669"/>
    <property type="project" value="UniProtKB-SubCell"/>
</dbReference>
<keyword evidence="8 11" id="KW-0472">Membrane</keyword>
<gene>
    <name evidence="13" type="ORF">Spa11_24710</name>
</gene>
<dbReference type="NCBIfam" id="TIGR02532">
    <property type="entry name" value="IV_pilin_GFxxxE"/>
    <property type="match status" value="1"/>
</dbReference>
<dbReference type="Gene3D" id="3.30.700.10">
    <property type="entry name" value="Glycoprotein, Type 4 Pilin"/>
    <property type="match status" value="1"/>
</dbReference>
<dbReference type="InterPro" id="IPR045584">
    <property type="entry name" value="Pilin-like"/>
</dbReference>
<keyword evidence="4" id="KW-0488">Methylation</keyword>
<sequence>MTLSGRIWFAPRHGVRVLRAGYTLIELVIVVMVLGILAGVAVPRYKAALAGVQLEAAAKQLAADLRRAQAVAQATATTVVLSIDPATETYSSATLPDVDRSISTLSENVGARGHGVEIVSSIFGAGTEVTFDFRGEPAEAGAVTLGAGALSAVITVNETGLVEVSL</sequence>
<evidence type="ECO:0000313" key="14">
    <source>
        <dbReference type="Proteomes" id="UP000316426"/>
    </source>
</evidence>
<feature type="domain" description="General secretion pathway GspH" evidence="12">
    <location>
        <begin position="57"/>
        <end position="160"/>
    </location>
</feature>
<keyword evidence="5" id="KW-0997">Cell inner membrane</keyword>
<keyword evidence="3" id="KW-1003">Cell membrane</keyword>
<dbReference type="KEGG" id="bmei:Spa11_24710"/>
<keyword evidence="14" id="KW-1185">Reference proteome</keyword>
<protein>
    <recommendedName>
        <fullName evidence="2">Type II secretion system protein H</fullName>
    </recommendedName>
    <alternativeName>
        <fullName evidence="10">General secretion pathway protein H</fullName>
    </alternativeName>
</protein>
<comment type="subcellular location">
    <subcellularLocation>
        <location evidence="1">Cell inner membrane</location>
        <topology evidence="1">Single-pass membrane protein</topology>
    </subcellularLocation>
</comment>
<evidence type="ECO:0000256" key="11">
    <source>
        <dbReference type="SAM" id="Phobius"/>
    </source>
</evidence>
<evidence type="ECO:0000256" key="9">
    <source>
        <dbReference type="ARBA" id="ARBA00025772"/>
    </source>
</evidence>
<evidence type="ECO:0000256" key="6">
    <source>
        <dbReference type="ARBA" id="ARBA00022692"/>
    </source>
</evidence>
<proteinExistence type="inferred from homology"/>
<organism evidence="13 14">
    <name type="scientific">Botrimarina mediterranea</name>
    <dbReference type="NCBI Taxonomy" id="2528022"/>
    <lineage>
        <taxon>Bacteria</taxon>
        <taxon>Pseudomonadati</taxon>
        <taxon>Planctomycetota</taxon>
        <taxon>Planctomycetia</taxon>
        <taxon>Pirellulales</taxon>
        <taxon>Lacipirellulaceae</taxon>
        <taxon>Botrimarina</taxon>
    </lineage>
</organism>
<evidence type="ECO:0000256" key="8">
    <source>
        <dbReference type="ARBA" id="ARBA00023136"/>
    </source>
</evidence>
<comment type="similarity">
    <text evidence="9">Belongs to the GSP H family.</text>
</comment>
<feature type="transmembrane region" description="Helical" evidence="11">
    <location>
        <begin position="20"/>
        <end position="42"/>
    </location>
</feature>
<evidence type="ECO:0000256" key="3">
    <source>
        <dbReference type="ARBA" id="ARBA00022475"/>
    </source>
</evidence>
<dbReference type="AlphaFoldDB" id="A0A518K902"/>
<dbReference type="Proteomes" id="UP000316426">
    <property type="component" value="Chromosome"/>
</dbReference>
<dbReference type="InterPro" id="IPR012902">
    <property type="entry name" value="N_methyl_site"/>
</dbReference>
<dbReference type="SUPFAM" id="SSF54523">
    <property type="entry name" value="Pili subunits"/>
    <property type="match status" value="1"/>
</dbReference>
<keyword evidence="7 11" id="KW-1133">Transmembrane helix</keyword>
<name>A0A518K902_9BACT</name>
<evidence type="ECO:0000256" key="10">
    <source>
        <dbReference type="ARBA" id="ARBA00030775"/>
    </source>
</evidence>
<dbReference type="Pfam" id="PF07963">
    <property type="entry name" value="N_methyl"/>
    <property type="match status" value="1"/>
</dbReference>
<dbReference type="GO" id="GO:0015627">
    <property type="term" value="C:type II protein secretion system complex"/>
    <property type="evidence" value="ECO:0007669"/>
    <property type="project" value="InterPro"/>
</dbReference>
<dbReference type="GO" id="GO:0015628">
    <property type="term" value="P:protein secretion by the type II secretion system"/>
    <property type="evidence" value="ECO:0007669"/>
    <property type="project" value="InterPro"/>
</dbReference>
<evidence type="ECO:0000256" key="2">
    <source>
        <dbReference type="ARBA" id="ARBA00021549"/>
    </source>
</evidence>
<dbReference type="EMBL" id="CP036349">
    <property type="protein sequence ID" value="QDV74271.1"/>
    <property type="molecule type" value="Genomic_DNA"/>
</dbReference>
<reference evidence="13 14" key="1">
    <citation type="submission" date="2019-02" db="EMBL/GenBank/DDBJ databases">
        <title>Deep-cultivation of Planctomycetes and their phenomic and genomic characterization uncovers novel biology.</title>
        <authorList>
            <person name="Wiegand S."/>
            <person name="Jogler M."/>
            <person name="Boedeker C."/>
            <person name="Pinto D."/>
            <person name="Vollmers J."/>
            <person name="Rivas-Marin E."/>
            <person name="Kohn T."/>
            <person name="Peeters S.H."/>
            <person name="Heuer A."/>
            <person name="Rast P."/>
            <person name="Oberbeckmann S."/>
            <person name="Bunk B."/>
            <person name="Jeske O."/>
            <person name="Meyerdierks A."/>
            <person name="Storesund J.E."/>
            <person name="Kallscheuer N."/>
            <person name="Luecker S."/>
            <person name="Lage O.M."/>
            <person name="Pohl T."/>
            <person name="Merkel B.J."/>
            <person name="Hornburger P."/>
            <person name="Mueller R.-W."/>
            <person name="Bruemmer F."/>
            <person name="Labrenz M."/>
            <person name="Spormann A.M."/>
            <person name="Op den Camp H."/>
            <person name="Overmann J."/>
            <person name="Amann R."/>
            <person name="Jetten M.S.M."/>
            <person name="Mascher T."/>
            <person name="Medema M.H."/>
            <person name="Devos D.P."/>
            <person name="Kaster A.-K."/>
            <person name="Ovreas L."/>
            <person name="Rohde M."/>
            <person name="Galperin M.Y."/>
            <person name="Jogler C."/>
        </authorList>
    </citation>
    <scope>NUCLEOTIDE SEQUENCE [LARGE SCALE GENOMIC DNA]</scope>
    <source>
        <strain evidence="13 14">Spa11</strain>
    </source>
</reference>
<dbReference type="PROSITE" id="PS00409">
    <property type="entry name" value="PROKAR_NTER_METHYL"/>
    <property type="match status" value="1"/>
</dbReference>
<evidence type="ECO:0000313" key="13">
    <source>
        <dbReference type="EMBL" id="QDV74271.1"/>
    </source>
</evidence>
<evidence type="ECO:0000256" key="4">
    <source>
        <dbReference type="ARBA" id="ARBA00022481"/>
    </source>
</evidence>
<evidence type="ECO:0000259" key="12">
    <source>
        <dbReference type="Pfam" id="PF12019"/>
    </source>
</evidence>
<evidence type="ECO:0000256" key="7">
    <source>
        <dbReference type="ARBA" id="ARBA00022989"/>
    </source>
</evidence>
<accession>A0A518K902</accession>
<evidence type="ECO:0000256" key="5">
    <source>
        <dbReference type="ARBA" id="ARBA00022519"/>
    </source>
</evidence>
<dbReference type="InterPro" id="IPR022346">
    <property type="entry name" value="T2SS_GspH"/>
</dbReference>
<evidence type="ECO:0000256" key="1">
    <source>
        <dbReference type="ARBA" id="ARBA00004377"/>
    </source>
</evidence>
<keyword evidence="6 11" id="KW-0812">Transmembrane</keyword>
<dbReference type="Pfam" id="PF12019">
    <property type="entry name" value="GspH"/>
    <property type="match status" value="1"/>
</dbReference>